<protein>
    <recommendedName>
        <fullName evidence="3">D-isomer specific 2-hydroxyacid dehydrogenase NAD-binding domain-containing protein</fullName>
    </recommendedName>
</protein>
<dbReference type="SUPFAM" id="SSF51735">
    <property type="entry name" value="NAD(P)-binding Rossmann-fold domains"/>
    <property type="match status" value="1"/>
</dbReference>
<proteinExistence type="predicted"/>
<name>A0A5P1X128_9LACO</name>
<dbReference type="GO" id="GO:0051287">
    <property type="term" value="F:NAD binding"/>
    <property type="evidence" value="ECO:0007669"/>
    <property type="project" value="InterPro"/>
</dbReference>
<accession>A0A5P1X128</accession>
<evidence type="ECO:0000259" key="3">
    <source>
        <dbReference type="Pfam" id="PF02826"/>
    </source>
</evidence>
<dbReference type="AlphaFoldDB" id="A0A5P1X128"/>
<dbReference type="PANTHER" id="PTHR43333">
    <property type="entry name" value="2-HACID_DH_C DOMAIN-CONTAINING PROTEIN"/>
    <property type="match status" value="1"/>
</dbReference>
<dbReference type="OrthoDB" id="9805416at2"/>
<dbReference type="Proteomes" id="UP000325295">
    <property type="component" value="Chromosome"/>
</dbReference>
<keyword evidence="2" id="KW-0520">NAD</keyword>
<dbReference type="Pfam" id="PF02826">
    <property type="entry name" value="2-Hacid_dh_C"/>
    <property type="match status" value="1"/>
</dbReference>
<dbReference type="Gene3D" id="3.40.50.720">
    <property type="entry name" value="NAD(P)-binding Rossmann-like Domain"/>
    <property type="match status" value="2"/>
</dbReference>
<sequence>MTEKLLIIAHLDDSLFYNFTDYGVEVFKPSDLGQTVDPADITIAFGWNQTAGNQLLNAPNSKLKWIHAISAGVDTLPLAEFAKRNIILTNSSGIHATSIAQSVLAFILHFVRNIDVAMANKPKQHWPAIDEVKPHSMTDFTYTIFGTGHIGQEIARLIKSFGAKTIGINSTGHPVDYFDETLALEHLDDHIWQSDVIINVMPLNDHTRQFYNQQFFNHFNNLFLFINVGRGPSVNSNDLISALQAGQVQHAALDVFETEPLPANSPFWRMDNVLVTPHSTGQISHFQRIQVELLLKNLPGFVKSGTISQNQVNLDKGY</sequence>
<dbReference type="RefSeq" id="WP_150203847.1">
    <property type="nucleotide sequence ID" value="NZ_CP043939.1"/>
</dbReference>
<evidence type="ECO:0000313" key="4">
    <source>
        <dbReference type="EMBL" id="QER67193.1"/>
    </source>
</evidence>
<evidence type="ECO:0000256" key="2">
    <source>
        <dbReference type="ARBA" id="ARBA00023027"/>
    </source>
</evidence>
<dbReference type="InterPro" id="IPR036291">
    <property type="entry name" value="NAD(P)-bd_dom_sf"/>
</dbReference>
<evidence type="ECO:0000256" key="1">
    <source>
        <dbReference type="ARBA" id="ARBA00023002"/>
    </source>
</evidence>
<keyword evidence="1" id="KW-0560">Oxidoreductase</keyword>
<dbReference type="PANTHER" id="PTHR43333:SF1">
    <property type="entry name" value="D-ISOMER SPECIFIC 2-HYDROXYACID DEHYDROGENASE NAD-BINDING DOMAIN-CONTAINING PROTEIN"/>
    <property type="match status" value="1"/>
</dbReference>
<evidence type="ECO:0000313" key="5">
    <source>
        <dbReference type="Proteomes" id="UP000325295"/>
    </source>
</evidence>
<dbReference type="InterPro" id="IPR006140">
    <property type="entry name" value="D-isomer_DH_NAD-bd"/>
</dbReference>
<dbReference type="SUPFAM" id="SSF52283">
    <property type="entry name" value="Formate/glycerate dehydrogenase catalytic domain-like"/>
    <property type="match status" value="1"/>
</dbReference>
<dbReference type="GO" id="GO:0016616">
    <property type="term" value="F:oxidoreductase activity, acting on the CH-OH group of donors, NAD or NADP as acceptor"/>
    <property type="evidence" value="ECO:0007669"/>
    <property type="project" value="InterPro"/>
</dbReference>
<reference evidence="4 5" key="1">
    <citation type="submission" date="2019-09" db="EMBL/GenBank/DDBJ databases">
        <title>Complete Genome Sequence of Lactobacillus nenjiangensis SH-Y15, isolated from sauerkraut.</title>
        <authorList>
            <person name="Yang H."/>
        </authorList>
    </citation>
    <scope>NUCLEOTIDE SEQUENCE [LARGE SCALE GENOMIC DNA]</scope>
    <source>
        <strain evidence="4 5">SH-Y15</strain>
    </source>
</reference>
<keyword evidence="5" id="KW-1185">Reference proteome</keyword>
<dbReference type="KEGG" id="lnn:F0161_04520"/>
<feature type="domain" description="D-isomer specific 2-hydroxyacid dehydrogenase NAD-binding" evidence="3">
    <location>
        <begin position="104"/>
        <end position="279"/>
    </location>
</feature>
<dbReference type="EMBL" id="CP043939">
    <property type="protein sequence ID" value="QER67193.1"/>
    <property type="molecule type" value="Genomic_DNA"/>
</dbReference>
<gene>
    <name evidence="4" type="ORF">F0161_04520</name>
</gene>
<organism evidence="4 5">
    <name type="scientific">Paucilactobacillus nenjiangensis</name>
    <dbReference type="NCBI Taxonomy" id="1296540"/>
    <lineage>
        <taxon>Bacteria</taxon>
        <taxon>Bacillati</taxon>
        <taxon>Bacillota</taxon>
        <taxon>Bacilli</taxon>
        <taxon>Lactobacillales</taxon>
        <taxon>Lactobacillaceae</taxon>
        <taxon>Paucilactobacillus</taxon>
    </lineage>
</organism>